<evidence type="ECO:0000256" key="7">
    <source>
        <dbReference type="ARBA" id="ARBA00023163"/>
    </source>
</evidence>
<dbReference type="PANTHER" id="PTHR12396:SF10">
    <property type="entry name" value="METHYL-CPG-BINDING DOMAIN-CONTAINING PROTEIN 1-RELATED"/>
    <property type="match status" value="1"/>
</dbReference>
<dbReference type="Pfam" id="PF07496">
    <property type="entry name" value="zf-CW"/>
    <property type="match status" value="1"/>
</dbReference>
<evidence type="ECO:0000259" key="10">
    <source>
        <dbReference type="PROSITE" id="PS51050"/>
    </source>
</evidence>
<organism evidence="11">
    <name type="scientific">Sesamum angustifolium</name>
    <dbReference type="NCBI Taxonomy" id="2727405"/>
    <lineage>
        <taxon>Eukaryota</taxon>
        <taxon>Viridiplantae</taxon>
        <taxon>Streptophyta</taxon>
        <taxon>Embryophyta</taxon>
        <taxon>Tracheophyta</taxon>
        <taxon>Spermatophyta</taxon>
        <taxon>Magnoliopsida</taxon>
        <taxon>eudicotyledons</taxon>
        <taxon>Gunneridae</taxon>
        <taxon>Pentapetalae</taxon>
        <taxon>asterids</taxon>
        <taxon>lamiids</taxon>
        <taxon>Lamiales</taxon>
        <taxon>Pedaliaceae</taxon>
        <taxon>Sesamum</taxon>
    </lineage>
</organism>
<reference evidence="11" key="1">
    <citation type="submission" date="2020-06" db="EMBL/GenBank/DDBJ databases">
        <authorList>
            <person name="Li T."/>
            <person name="Hu X."/>
            <person name="Zhang T."/>
            <person name="Song X."/>
            <person name="Zhang H."/>
            <person name="Dai N."/>
            <person name="Sheng W."/>
            <person name="Hou X."/>
            <person name="Wei L."/>
        </authorList>
    </citation>
    <scope>NUCLEOTIDE SEQUENCE</scope>
    <source>
        <strain evidence="11">G01</strain>
        <tissue evidence="11">Leaf</tissue>
    </source>
</reference>
<keyword evidence="4" id="KW-0862">Zinc</keyword>
<accession>A0AAW2QUG2</accession>
<evidence type="ECO:0000259" key="9">
    <source>
        <dbReference type="PROSITE" id="PS50982"/>
    </source>
</evidence>
<evidence type="ECO:0000256" key="6">
    <source>
        <dbReference type="ARBA" id="ARBA00023125"/>
    </source>
</evidence>
<dbReference type="GO" id="GO:0003677">
    <property type="term" value="F:DNA binding"/>
    <property type="evidence" value="ECO:0007669"/>
    <property type="project" value="UniProtKB-KW"/>
</dbReference>
<protein>
    <submittedName>
        <fullName evidence="11">Methyl-CpG-binding domain-containing protein 4</fullName>
    </submittedName>
</protein>
<dbReference type="GO" id="GO:0008270">
    <property type="term" value="F:zinc ion binding"/>
    <property type="evidence" value="ECO:0007669"/>
    <property type="project" value="UniProtKB-KW"/>
</dbReference>
<comment type="caution">
    <text evidence="11">The sequence shown here is derived from an EMBL/GenBank/DDBJ whole genome shotgun (WGS) entry which is preliminary data.</text>
</comment>
<dbReference type="AlphaFoldDB" id="A0AAW2QUG2"/>
<evidence type="ECO:0000256" key="2">
    <source>
        <dbReference type="ARBA" id="ARBA00022723"/>
    </source>
</evidence>
<evidence type="ECO:0000256" key="1">
    <source>
        <dbReference type="ARBA" id="ARBA00004123"/>
    </source>
</evidence>
<dbReference type="InterPro" id="IPR011124">
    <property type="entry name" value="Znf_CW"/>
</dbReference>
<dbReference type="PROSITE" id="PS50982">
    <property type="entry name" value="MBD"/>
    <property type="match status" value="1"/>
</dbReference>
<dbReference type="CDD" id="cd01396">
    <property type="entry name" value="MeCP2_MBD"/>
    <property type="match status" value="1"/>
</dbReference>
<keyword evidence="3" id="KW-0863">Zinc-finger</keyword>
<dbReference type="InterPro" id="IPR016177">
    <property type="entry name" value="DNA-bd_dom_sf"/>
</dbReference>
<evidence type="ECO:0000256" key="5">
    <source>
        <dbReference type="ARBA" id="ARBA00023015"/>
    </source>
</evidence>
<sequence>MDAPAPSEEEKPCITEAQTQRTKRISEVLCTPESKLKKTKGISKRSSILKNTIDTWAAQCKECCKWRVISTQEEYEEIREKFTEDPFTCNKKHNVSCNDPSDLEYGGERIWVIDKPNIPKTPTGFQRGLVLRKDYSKMDCYYVTPNGKKLRASTEVAAFLGSTQSTRMFLKQILVSVLQGSWRTLFLKMWLSVIVELPLQGILNVEAFDFQFAYFLVMLDAQFTEMDSTKLTSLSNIEKPNISVLLGASGDCTERLSSKCIKACVARLGVLRVGYWGYNLFAMPCSHLLRCEEITSMHVENPCFRSSKQNLSACARATWNRLGKGISKLSCWSELEDSCGS</sequence>
<dbReference type="SMART" id="SM00391">
    <property type="entry name" value="MBD"/>
    <property type="match status" value="1"/>
</dbReference>
<proteinExistence type="predicted"/>
<dbReference type="Gene3D" id="3.30.890.10">
    <property type="entry name" value="Methyl-cpg-binding Protein 2, Chain A"/>
    <property type="match status" value="1"/>
</dbReference>
<evidence type="ECO:0000256" key="3">
    <source>
        <dbReference type="ARBA" id="ARBA00022771"/>
    </source>
</evidence>
<evidence type="ECO:0000256" key="8">
    <source>
        <dbReference type="ARBA" id="ARBA00023242"/>
    </source>
</evidence>
<dbReference type="SUPFAM" id="SSF54171">
    <property type="entry name" value="DNA-binding domain"/>
    <property type="match status" value="1"/>
</dbReference>
<keyword evidence="8" id="KW-0539">Nucleus</keyword>
<gene>
    <name evidence="11" type="ORF">Sangu_0454500</name>
</gene>
<dbReference type="GO" id="GO:0005634">
    <property type="term" value="C:nucleus"/>
    <property type="evidence" value="ECO:0007669"/>
    <property type="project" value="UniProtKB-SubCell"/>
</dbReference>
<dbReference type="PROSITE" id="PS51050">
    <property type="entry name" value="ZF_CW"/>
    <property type="match status" value="1"/>
</dbReference>
<comment type="subcellular location">
    <subcellularLocation>
        <location evidence="1">Nucleus</location>
    </subcellularLocation>
</comment>
<feature type="domain" description="MBD" evidence="9">
    <location>
        <begin position="111"/>
        <end position="180"/>
    </location>
</feature>
<dbReference type="Pfam" id="PF01429">
    <property type="entry name" value="MBD"/>
    <property type="match status" value="1"/>
</dbReference>
<keyword evidence="6" id="KW-0238">DNA-binding</keyword>
<dbReference type="PANTHER" id="PTHR12396">
    <property type="entry name" value="METHYL-CPG BINDING PROTEIN, MBD"/>
    <property type="match status" value="1"/>
</dbReference>
<feature type="domain" description="CW-type" evidence="10">
    <location>
        <begin position="50"/>
        <end position="105"/>
    </location>
</feature>
<evidence type="ECO:0000313" key="11">
    <source>
        <dbReference type="EMBL" id="KAL0371364.1"/>
    </source>
</evidence>
<dbReference type="EMBL" id="JACGWK010000002">
    <property type="protein sequence ID" value="KAL0371364.1"/>
    <property type="molecule type" value="Genomic_DNA"/>
</dbReference>
<name>A0AAW2QUG2_9LAMI</name>
<keyword evidence="2" id="KW-0479">Metal-binding</keyword>
<reference evidence="11" key="2">
    <citation type="journal article" date="2024" name="Plant">
        <title>Genomic evolution and insights into agronomic trait innovations of Sesamum species.</title>
        <authorList>
            <person name="Miao H."/>
            <person name="Wang L."/>
            <person name="Qu L."/>
            <person name="Liu H."/>
            <person name="Sun Y."/>
            <person name="Le M."/>
            <person name="Wang Q."/>
            <person name="Wei S."/>
            <person name="Zheng Y."/>
            <person name="Lin W."/>
            <person name="Duan Y."/>
            <person name="Cao H."/>
            <person name="Xiong S."/>
            <person name="Wang X."/>
            <person name="Wei L."/>
            <person name="Li C."/>
            <person name="Ma Q."/>
            <person name="Ju M."/>
            <person name="Zhao R."/>
            <person name="Li G."/>
            <person name="Mu C."/>
            <person name="Tian Q."/>
            <person name="Mei H."/>
            <person name="Zhang T."/>
            <person name="Gao T."/>
            <person name="Zhang H."/>
        </authorList>
    </citation>
    <scope>NUCLEOTIDE SEQUENCE</scope>
    <source>
        <strain evidence="11">G01</strain>
    </source>
</reference>
<keyword evidence="5" id="KW-0805">Transcription regulation</keyword>
<evidence type="ECO:0000256" key="4">
    <source>
        <dbReference type="ARBA" id="ARBA00022833"/>
    </source>
</evidence>
<dbReference type="InterPro" id="IPR001739">
    <property type="entry name" value="Methyl_CpG_DNA-bd"/>
</dbReference>
<keyword evidence="7" id="KW-0804">Transcription</keyword>